<evidence type="ECO:0000313" key="2">
    <source>
        <dbReference type="EMBL" id="PJB50367.1"/>
    </source>
</evidence>
<dbReference type="EMBL" id="PFUA01000029">
    <property type="protein sequence ID" value="PJB50367.1"/>
    <property type="molecule type" value="Genomic_DNA"/>
</dbReference>
<keyword evidence="1" id="KW-0732">Signal</keyword>
<dbReference type="AlphaFoldDB" id="A0A2M8C2N6"/>
<protein>
    <recommendedName>
        <fullName evidence="4">DUF5666 domain-containing protein</fullName>
    </recommendedName>
</protein>
<organism evidence="2 3">
    <name type="scientific">Candidatus Brennerbacteria bacterium CG_4_9_14_3_um_filter_43_9</name>
    <dbReference type="NCBI Taxonomy" id="1974522"/>
    <lineage>
        <taxon>Bacteria</taxon>
        <taxon>Candidatus Brenneribacteriota</taxon>
    </lineage>
</organism>
<dbReference type="Proteomes" id="UP000228770">
    <property type="component" value="Unassembled WGS sequence"/>
</dbReference>
<evidence type="ECO:0000256" key="1">
    <source>
        <dbReference type="SAM" id="SignalP"/>
    </source>
</evidence>
<proteinExistence type="predicted"/>
<feature type="non-terminal residue" evidence="2">
    <location>
        <position position="120"/>
    </location>
</feature>
<evidence type="ECO:0000313" key="3">
    <source>
        <dbReference type="Proteomes" id="UP000228770"/>
    </source>
</evidence>
<feature type="chain" id="PRO_5014973828" description="DUF5666 domain-containing protein" evidence="1">
    <location>
        <begin position="30"/>
        <end position="120"/>
    </location>
</feature>
<gene>
    <name evidence="2" type="ORF">CO102_01300</name>
</gene>
<feature type="signal peptide" evidence="1">
    <location>
        <begin position="1"/>
        <end position="29"/>
    </location>
</feature>
<name>A0A2M8C2N6_9BACT</name>
<reference evidence="3" key="1">
    <citation type="submission" date="2017-09" db="EMBL/GenBank/DDBJ databases">
        <title>Depth-based differentiation of microbial function through sediment-hosted aquifers and enrichment of novel symbionts in the deep terrestrial subsurface.</title>
        <authorList>
            <person name="Probst A.J."/>
            <person name="Ladd B."/>
            <person name="Jarett J.K."/>
            <person name="Geller-Mcgrath D.E."/>
            <person name="Sieber C.M.K."/>
            <person name="Emerson J.B."/>
            <person name="Anantharaman K."/>
            <person name="Thomas B.C."/>
            <person name="Malmstrom R."/>
            <person name="Stieglmeier M."/>
            <person name="Klingl A."/>
            <person name="Woyke T."/>
            <person name="Ryan C.M."/>
            <person name="Banfield J.F."/>
        </authorList>
    </citation>
    <scope>NUCLEOTIDE SEQUENCE [LARGE SCALE GENOMIC DNA]</scope>
</reference>
<comment type="caution">
    <text evidence="2">The sequence shown here is derived from an EMBL/GenBank/DDBJ whole genome shotgun (WGS) entry which is preliminary data.</text>
</comment>
<evidence type="ECO:0008006" key="4">
    <source>
        <dbReference type="Google" id="ProtNLM"/>
    </source>
</evidence>
<accession>A0A2M8C2N6</accession>
<sequence length="120" mass="12782">MKKSIKQLIVLGLALCVGFFLLGSSMASAYDYNQNPTTFGGFPKAGQLRVYYKDFLGGPGYSMSITKNGVSKNFNLPGYESQNIIDTGIQIVSGDIITVDVVEADADGGEAVGWIGVMDN</sequence>